<evidence type="ECO:0000256" key="7">
    <source>
        <dbReference type="ARBA" id="ARBA00038041"/>
    </source>
</evidence>
<evidence type="ECO:0000256" key="4">
    <source>
        <dbReference type="ARBA" id="ARBA00022806"/>
    </source>
</evidence>
<keyword evidence="3" id="KW-0378">Hydrolase</keyword>
<dbReference type="InterPro" id="IPR014014">
    <property type="entry name" value="RNA_helicase_DEAD_Q_motif"/>
</dbReference>
<keyword evidence="2" id="KW-0547">Nucleotide-binding</keyword>
<dbReference type="InterPro" id="IPR001650">
    <property type="entry name" value="Helicase_C-like"/>
</dbReference>
<dbReference type="PROSITE" id="PS51194">
    <property type="entry name" value="HELICASE_CTER"/>
    <property type="match status" value="1"/>
</dbReference>
<evidence type="ECO:0000256" key="9">
    <source>
        <dbReference type="PROSITE-ProRule" id="PRU00552"/>
    </source>
</evidence>
<feature type="domain" description="DEAD-box RNA helicase Q" evidence="13">
    <location>
        <begin position="12"/>
        <end position="40"/>
    </location>
</feature>
<feature type="domain" description="Helicase C-terminal" evidence="12">
    <location>
        <begin position="238"/>
        <end position="436"/>
    </location>
</feature>
<evidence type="ECO:0000256" key="10">
    <source>
        <dbReference type="SAM" id="MobiDB-lite"/>
    </source>
</evidence>
<evidence type="ECO:0000313" key="14">
    <source>
        <dbReference type="EMBL" id="MDE46975.1"/>
    </source>
</evidence>
<gene>
    <name evidence="14" type="primary">Ddx56</name>
    <name evidence="14" type="ORF">g.18324</name>
</gene>
<feature type="compositionally biased region" description="Basic residues" evidence="10">
    <location>
        <begin position="577"/>
        <end position="589"/>
    </location>
</feature>
<dbReference type="Pfam" id="PF00270">
    <property type="entry name" value="DEAD"/>
    <property type="match status" value="1"/>
</dbReference>
<dbReference type="GO" id="GO:0005829">
    <property type="term" value="C:cytosol"/>
    <property type="evidence" value="ECO:0007669"/>
    <property type="project" value="TreeGrafter"/>
</dbReference>
<dbReference type="GO" id="GO:0005524">
    <property type="term" value="F:ATP binding"/>
    <property type="evidence" value="ECO:0007669"/>
    <property type="project" value="UniProtKB-KW"/>
</dbReference>
<evidence type="ECO:0000256" key="1">
    <source>
        <dbReference type="ARBA" id="ARBA00012552"/>
    </source>
</evidence>
<proteinExistence type="inferred from homology"/>
<dbReference type="InterPro" id="IPR014001">
    <property type="entry name" value="Helicase_ATP-bd"/>
</dbReference>
<evidence type="ECO:0000259" key="12">
    <source>
        <dbReference type="PROSITE" id="PS51194"/>
    </source>
</evidence>
<evidence type="ECO:0000256" key="5">
    <source>
        <dbReference type="ARBA" id="ARBA00022840"/>
    </source>
</evidence>
<evidence type="ECO:0000256" key="2">
    <source>
        <dbReference type="ARBA" id="ARBA00022741"/>
    </source>
</evidence>
<keyword evidence="6" id="KW-0694">RNA-binding</keyword>
<dbReference type="SMART" id="SM00487">
    <property type="entry name" value="DEXDc"/>
    <property type="match status" value="1"/>
</dbReference>
<dbReference type="PANTHER" id="PTHR47959:SF21">
    <property type="entry name" value="DEAD-BOX HELICASE 56"/>
    <property type="match status" value="1"/>
</dbReference>
<evidence type="ECO:0000256" key="8">
    <source>
        <dbReference type="ARBA" id="ARBA00047984"/>
    </source>
</evidence>
<evidence type="ECO:0000256" key="3">
    <source>
        <dbReference type="ARBA" id="ARBA00022801"/>
    </source>
</evidence>
<dbReference type="Gene3D" id="3.40.50.300">
    <property type="entry name" value="P-loop containing nucleotide triphosphate hydrolases"/>
    <property type="match status" value="2"/>
</dbReference>
<organism evidence="14">
    <name type="scientific">Aceria tosichella</name>
    <name type="common">wheat curl mite</name>
    <dbReference type="NCBI Taxonomy" id="561515"/>
    <lineage>
        <taxon>Eukaryota</taxon>
        <taxon>Metazoa</taxon>
        <taxon>Ecdysozoa</taxon>
        <taxon>Arthropoda</taxon>
        <taxon>Chelicerata</taxon>
        <taxon>Arachnida</taxon>
        <taxon>Acari</taxon>
        <taxon>Acariformes</taxon>
        <taxon>Trombidiformes</taxon>
        <taxon>Prostigmata</taxon>
        <taxon>Eupodina</taxon>
        <taxon>Eriophyoidea</taxon>
        <taxon>Eriophyidae</taxon>
        <taxon>Eriophyinae</taxon>
        <taxon>Aceriini</taxon>
        <taxon>Aceria</taxon>
    </lineage>
</organism>
<protein>
    <recommendedName>
        <fullName evidence="1">RNA helicase</fullName>
        <ecNumber evidence="1">3.6.4.13</ecNumber>
    </recommendedName>
</protein>
<comment type="similarity">
    <text evidence="7">Belongs to the DEAD box helicase family. DDX56/DBP9 subfamily.</text>
</comment>
<reference evidence="14" key="1">
    <citation type="submission" date="2018-10" db="EMBL/GenBank/DDBJ databases">
        <title>Transcriptome assembly of Aceria tosichella (Wheat curl mite) Type 2.</title>
        <authorList>
            <person name="Scully E.D."/>
            <person name="Geib S.M."/>
            <person name="Palmer N.A."/>
            <person name="Gupta A.K."/>
            <person name="Sarath G."/>
            <person name="Tatineni S."/>
        </authorList>
    </citation>
    <scope>NUCLEOTIDE SEQUENCE</scope>
    <source>
        <strain evidence="14">LincolnNE</strain>
    </source>
</reference>
<dbReference type="SUPFAM" id="SSF52540">
    <property type="entry name" value="P-loop containing nucleoside triphosphate hydrolases"/>
    <property type="match status" value="2"/>
</dbReference>
<sequence length="589" mass="66272">MSDVSSDEEEQLDFFDMGLDDRILKAIALLGWSKPTLIQEKAIPLALDGNDILARARTGSGKTAVFAIPVINKILTQKLVNTIDQKKTQAVIVAPSKELCKQLKDNFAQLTSCCSREVKCVDVACGEVQDIRPLLISMIPDIVIGTPAKLLAHIQAGSLFNLKKSLQSFVVDEADLLFSFGFEKDMQKLIENIIPKDGCQSFLVSATLNPDVINLKNLVLRKPIIIKLEEPELPKCDQLAQYHISCQEDEKFVLLVALIKLNLLRGRTIIFVNSLKRCYKLKLFLEQFAIRSCLLNPELPVASRCNVVDQFNKGVYNQIIACDEKCVHDPTARKSNKKGATSSKPKIDKDFAVSRGIDFQSVSNVINFDFPISVTAYVHRVGRTARAINAINSNITEGTVLSFVAQDEHKYFNKVKNAFGDAANFKPYAFKMEELEAFKYRAKDAIRAVTKDVIRSVRIREIEQELKNSERLKSFLKSNPNDVQLLRHDRATKRMSTQAHLKDVPDYIVPPTLKTRQKQISVMEKRRLHNQAELSAPTSKKSAKRSAKGKSGSNHGKPKLPTKKTKKTSHSRDPLKVRNKMKMKKRSKK</sequence>
<dbReference type="PANTHER" id="PTHR47959">
    <property type="entry name" value="ATP-DEPENDENT RNA HELICASE RHLE-RELATED"/>
    <property type="match status" value="1"/>
</dbReference>
<accession>A0A6G1S8Z8</accession>
<evidence type="ECO:0000259" key="11">
    <source>
        <dbReference type="PROSITE" id="PS51192"/>
    </source>
</evidence>
<dbReference type="AlphaFoldDB" id="A0A6G1S8Z8"/>
<dbReference type="SMART" id="SM00490">
    <property type="entry name" value="HELICc"/>
    <property type="match status" value="1"/>
</dbReference>
<dbReference type="InterPro" id="IPR011545">
    <property type="entry name" value="DEAD/DEAH_box_helicase_dom"/>
</dbReference>
<dbReference type="CDD" id="cd17961">
    <property type="entry name" value="DEADc_DDX56"/>
    <property type="match status" value="1"/>
</dbReference>
<evidence type="ECO:0000256" key="6">
    <source>
        <dbReference type="ARBA" id="ARBA00022884"/>
    </source>
</evidence>
<keyword evidence="5" id="KW-0067">ATP-binding</keyword>
<dbReference type="GO" id="GO:0003723">
    <property type="term" value="F:RNA binding"/>
    <property type="evidence" value="ECO:0007669"/>
    <property type="project" value="UniProtKB-KW"/>
</dbReference>
<dbReference type="PROSITE" id="PS51195">
    <property type="entry name" value="Q_MOTIF"/>
    <property type="match status" value="1"/>
</dbReference>
<feature type="compositionally biased region" description="Basic residues" evidence="10">
    <location>
        <begin position="556"/>
        <end position="569"/>
    </location>
</feature>
<dbReference type="InterPro" id="IPR050079">
    <property type="entry name" value="DEAD_box_RNA_helicase"/>
</dbReference>
<feature type="domain" description="Helicase ATP-binding" evidence="11">
    <location>
        <begin position="43"/>
        <end position="226"/>
    </location>
</feature>
<evidence type="ECO:0000259" key="13">
    <source>
        <dbReference type="PROSITE" id="PS51195"/>
    </source>
</evidence>
<dbReference type="InterPro" id="IPR027417">
    <property type="entry name" value="P-loop_NTPase"/>
</dbReference>
<dbReference type="GO" id="GO:0016787">
    <property type="term" value="F:hydrolase activity"/>
    <property type="evidence" value="ECO:0007669"/>
    <property type="project" value="UniProtKB-KW"/>
</dbReference>
<dbReference type="GO" id="GO:0003724">
    <property type="term" value="F:RNA helicase activity"/>
    <property type="evidence" value="ECO:0007669"/>
    <property type="project" value="UniProtKB-EC"/>
</dbReference>
<dbReference type="Pfam" id="PF00271">
    <property type="entry name" value="Helicase_C"/>
    <property type="match status" value="1"/>
</dbReference>
<feature type="region of interest" description="Disordered" evidence="10">
    <location>
        <begin position="528"/>
        <end position="589"/>
    </location>
</feature>
<feature type="short sequence motif" description="Q motif" evidence="9">
    <location>
        <begin position="12"/>
        <end position="40"/>
    </location>
</feature>
<comment type="catalytic activity">
    <reaction evidence="8">
        <text>ATP + H2O = ADP + phosphate + H(+)</text>
        <dbReference type="Rhea" id="RHEA:13065"/>
        <dbReference type="ChEBI" id="CHEBI:15377"/>
        <dbReference type="ChEBI" id="CHEBI:15378"/>
        <dbReference type="ChEBI" id="CHEBI:30616"/>
        <dbReference type="ChEBI" id="CHEBI:43474"/>
        <dbReference type="ChEBI" id="CHEBI:456216"/>
        <dbReference type="EC" id="3.6.4.13"/>
    </reaction>
</comment>
<dbReference type="CDD" id="cd18787">
    <property type="entry name" value="SF2_C_DEAD"/>
    <property type="match status" value="1"/>
</dbReference>
<keyword evidence="4 14" id="KW-0347">Helicase</keyword>
<dbReference type="PROSITE" id="PS51192">
    <property type="entry name" value="HELICASE_ATP_BIND_1"/>
    <property type="match status" value="1"/>
</dbReference>
<dbReference type="EC" id="3.6.4.13" evidence="1"/>
<dbReference type="EMBL" id="GGYP01002204">
    <property type="protein sequence ID" value="MDE46975.1"/>
    <property type="molecule type" value="Transcribed_RNA"/>
</dbReference>
<name>A0A6G1S8Z8_9ACAR</name>